<feature type="transmembrane region" description="Helical" evidence="4">
    <location>
        <begin position="244"/>
        <end position="266"/>
    </location>
</feature>
<feature type="transmembrane region" description="Helical" evidence="4">
    <location>
        <begin position="365"/>
        <end position="387"/>
    </location>
</feature>
<keyword evidence="2 4" id="KW-1133">Transmembrane helix</keyword>
<keyword evidence="7" id="KW-1185">Reference proteome</keyword>
<evidence type="ECO:0000256" key="4">
    <source>
        <dbReference type="SAM" id="Phobius"/>
    </source>
</evidence>
<evidence type="ECO:0000313" key="6">
    <source>
        <dbReference type="EMBL" id="MFD3265289.1"/>
    </source>
</evidence>
<feature type="transmembrane region" description="Helical" evidence="4">
    <location>
        <begin position="287"/>
        <end position="309"/>
    </location>
</feature>
<feature type="transmembrane region" description="Helical" evidence="4">
    <location>
        <begin position="174"/>
        <end position="191"/>
    </location>
</feature>
<comment type="caution">
    <text evidence="6">The sequence shown here is derived from an EMBL/GenBank/DDBJ whole genome shotgun (WGS) entry which is preliminary data.</text>
</comment>
<accession>A0ABW6CQS1</accession>
<evidence type="ECO:0000313" key="7">
    <source>
        <dbReference type="Proteomes" id="UP001598130"/>
    </source>
</evidence>
<dbReference type="InterPro" id="IPR020846">
    <property type="entry name" value="MFS_dom"/>
</dbReference>
<organism evidence="6 7">
    <name type="scientific">Phenylobacterium ferrooxidans</name>
    <dbReference type="NCBI Taxonomy" id="2982689"/>
    <lineage>
        <taxon>Bacteria</taxon>
        <taxon>Pseudomonadati</taxon>
        <taxon>Pseudomonadota</taxon>
        <taxon>Alphaproteobacteria</taxon>
        <taxon>Caulobacterales</taxon>
        <taxon>Caulobacteraceae</taxon>
        <taxon>Phenylobacterium</taxon>
    </lineage>
</organism>
<feature type="transmembrane region" description="Helical" evidence="4">
    <location>
        <begin position="212"/>
        <end position="238"/>
    </location>
</feature>
<keyword evidence="3 4" id="KW-0472">Membrane</keyword>
<feature type="transmembrane region" description="Helical" evidence="4">
    <location>
        <begin position="16"/>
        <end position="35"/>
    </location>
</feature>
<dbReference type="PANTHER" id="PTHR23520:SF5">
    <property type="entry name" value="TRANSPORTER, PUTATIVE (AFU_ORTHOLOGUE AFUA_3G04000)-RELATED"/>
    <property type="match status" value="1"/>
</dbReference>
<feature type="domain" description="Major facilitator superfamily (MFS) profile" evidence="5">
    <location>
        <begin position="1"/>
        <end position="391"/>
    </location>
</feature>
<dbReference type="PROSITE" id="PS50850">
    <property type="entry name" value="MFS"/>
    <property type="match status" value="1"/>
</dbReference>
<sequence length="397" mass="41649">MTGPARTLLLTRGIRAFGDGFVALLLPVYLIGLGFTPLQVGMLTTATLLGSAALTLAVGAVAHQVSTRRLLIAVSGLMFLTGLAFAGLGGFWPLVIVGCVGTLNPSGGDVSPFLPLEQSMLAHSAPDAERTSLFARYSLTGSLMVAGGALAVGLAEQLGHHFAWTSLDIARGMFVLYGLLGLVVMVLYRGLPAVESDAEKARTPLGPSRNRVFLLAGLFSIDSFGGGFLVQSLLALYLFQHYGLSLTTAATLFFWMGVLTAFSQLASGRLAKKIGLVNTMVFTHIPANLCLMLVAFAPNLAVAMGLLLVRSTLSAMDVPARSSYVMAIVTPPERAAAASLTNVPRSLASALSPSIAGLLLTLSPFAWPLLIGGGLKIGYDLLLLLMFRTVKPPEEMD</sequence>
<dbReference type="EMBL" id="JAOTJD010000030">
    <property type="protein sequence ID" value="MFD3265289.1"/>
    <property type="molecule type" value="Genomic_DNA"/>
</dbReference>
<dbReference type="Proteomes" id="UP001598130">
    <property type="component" value="Unassembled WGS sequence"/>
</dbReference>
<dbReference type="PANTHER" id="PTHR23520">
    <property type="entry name" value="TRANSPORTER, PUTATIVE (AFU_ORTHOLOGUE AFUA_3G04000)-RELATED"/>
    <property type="match status" value="1"/>
</dbReference>
<dbReference type="InterPro" id="IPR036259">
    <property type="entry name" value="MFS_trans_sf"/>
</dbReference>
<keyword evidence="1 4" id="KW-0812">Transmembrane</keyword>
<evidence type="ECO:0000256" key="2">
    <source>
        <dbReference type="ARBA" id="ARBA00022989"/>
    </source>
</evidence>
<protein>
    <submittedName>
        <fullName evidence="6">MFS transporter</fullName>
    </submittedName>
</protein>
<dbReference type="InterPro" id="IPR011701">
    <property type="entry name" value="MFS"/>
</dbReference>
<dbReference type="Pfam" id="PF07690">
    <property type="entry name" value="MFS_1"/>
    <property type="match status" value="1"/>
</dbReference>
<reference evidence="6 7" key="1">
    <citation type="submission" date="2022-09" db="EMBL/GenBank/DDBJ databases">
        <title>New species of Phenylobacterium.</title>
        <authorList>
            <person name="Mieszkin S."/>
        </authorList>
    </citation>
    <scope>NUCLEOTIDE SEQUENCE [LARGE SCALE GENOMIC DNA]</scope>
    <source>
        <strain evidence="6 7">HK31-G</strain>
    </source>
</reference>
<feature type="transmembrane region" description="Helical" evidence="4">
    <location>
        <begin position="41"/>
        <end position="63"/>
    </location>
</feature>
<name>A0ABW6CQS1_9CAUL</name>
<feature type="transmembrane region" description="Helical" evidence="4">
    <location>
        <begin position="70"/>
        <end position="88"/>
    </location>
</feature>
<gene>
    <name evidence="6" type="ORF">OCL97_15125</name>
</gene>
<evidence type="ECO:0000256" key="1">
    <source>
        <dbReference type="ARBA" id="ARBA00022692"/>
    </source>
</evidence>
<dbReference type="Gene3D" id="1.20.1250.20">
    <property type="entry name" value="MFS general substrate transporter like domains"/>
    <property type="match status" value="1"/>
</dbReference>
<proteinExistence type="predicted"/>
<dbReference type="SUPFAM" id="SSF103473">
    <property type="entry name" value="MFS general substrate transporter"/>
    <property type="match status" value="1"/>
</dbReference>
<dbReference type="RefSeq" id="WP_377370743.1">
    <property type="nucleotide sequence ID" value="NZ_JAOTJD010000030.1"/>
</dbReference>
<evidence type="ECO:0000256" key="3">
    <source>
        <dbReference type="ARBA" id="ARBA00023136"/>
    </source>
</evidence>
<evidence type="ECO:0000259" key="5">
    <source>
        <dbReference type="PROSITE" id="PS50850"/>
    </source>
</evidence>